<feature type="transmembrane region" description="Helical" evidence="1">
    <location>
        <begin position="38"/>
        <end position="57"/>
    </location>
</feature>
<keyword evidence="1" id="KW-0472">Membrane</keyword>
<dbReference type="InterPro" id="IPR021309">
    <property type="entry name" value="YgaP-like_TM"/>
</dbReference>
<evidence type="ECO:0000256" key="1">
    <source>
        <dbReference type="SAM" id="Phobius"/>
    </source>
</evidence>
<name>A0A2R8BPM1_9RHOB</name>
<accession>A0A2R8BPM1</accession>
<evidence type="ECO:0000313" key="4">
    <source>
        <dbReference type="Proteomes" id="UP000244880"/>
    </source>
</evidence>
<sequence length="70" mass="7698">MIANLGRFDRLIRAVAGLALFFLPLLNMPAIWSSAALAYGSMGVGVVLFLTAFFRFCPLYRIIGISTCRI</sequence>
<reference evidence="3 4" key="1">
    <citation type="submission" date="2018-03" db="EMBL/GenBank/DDBJ databases">
        <authorList>
            <person name="Keele B.F."/>
        </authorList>
    </citation>
    <scope>NUCLEOTIDE SEQUENCE [LARGE SCALE GENOMIC DNA]</scope>
    <source>
        <strain evidence="3 4">CECT 8599</strain>
    </source>
</reference>
<dbReference type="EMBL" id="OMOR01000003">
    <property type="protein sequence ID" value="SPH27547.1"/>
    <property type="molecule type" value="Genomic_DNA"/>
</dbReference>
<organism evidence="3 4">
    <name type="scientific">Ascidiaceihabitans donghaensis</name>
    <dbReference type="NCBI Taxonomy" id="1510460"/>
    <lineage>
        <taxon>Bacteria</taxon>
        <taxon>Pseudomonadati</taxon>
        <taxon>Pseudomonadota</taxon>
        <taxon>Alphaproteobacteria</taxon>
        <taxon>Rhodobacterales</taxon>
        <taxon>Paracoccaceae</taxon>
        <taxon>Ascidiaceihabitans</taxon>
    </lineage>
</organism>
<keyword evidence="1" id="KW-0812">Transmembrane</keyword>
<dbReference type="Pfam" id="PF11127">
    <property type="entry name" value="YgaP-like_TM"/>
    <property type="match status" value="1"/>
</dbReference>
<evidence type="ECO:0000259" key="2">
    <source>
        <dbReference type="Pfam" id="PF11127"/>
    </source>
</evidence>
<dbReference type="RefSeq" id="WP_108830488.1">
    <property type="nucleotide sequence ID" value="NZ_OMOR01000003.1"/>
</dbReference>
<dbReference type="OrthoDB" id="9804804at2"/>
<dbReference type="Proteomes" id="UP000244880">
    <property type="component" value="Unassembled WGS sequence"/>
</dbReference>
<evidence type="ECO:0000313" key="3">
    <source>
        <dbReference type="EMBL" id="SPH27547.1"/>
    </source>
</evidence>
<dbReference type="AlphaFoldDB" id="A0A2R8BPM1"/>
<proteinExistence type="predicted"/>
<gene>
    <name evidence="3" type="ORF">ASD8599_04013</name>
</gene>
<keyword evidence="4" id="KW-1185">Reference proteome</keyword>
<feature type="domain" description="Inner membrane protein YgaP-like transmembrane" evidence="2">
    <location>
        <begin position="1"/>
        <end position="69"/>
    </location>
</feature>
<protein>
    <recommendedName>
        <fullName evidence="2">Inner membrane protein YgaP-like transmembrane domain-containing protein</fullName>
    </recommendedName>
</protein>
<feature type="transmembrane region" description="Helical" evidence="1">
    <location>
        <begin position="12"/>
        <end position="32"/>
    </location>
</feature>
<keyword evidence="1" id="KW-1133">Transmembrane helix</keyword>